<reference evidence="2 3" key="1">
    <citation type="submission" date="2021-12" db="EMBL/GenBank/DDBJ databases">
        <title>Genome sequence of Acetobacter sicerae DmPark20a_162.</title>
        <authorList>
            <person name="Chaston J.M."/>
        </authorList>
    </citation>
    <scope>NUCLEOTIDE SEQUENCE [LARGE SCALE GENOMIC DNA]</scope>
    <source>
        <strain evidence="2 3">DmPark20a_162</strain>
    </source>
</reference>
<keyword evidence="3" id="KW-1185">Reference proteome</keyword>
<organism evidence="2 3">
    <name type="scientific">Acetobacter sicerae</name>
    <dbReference type="NCBI Taxonomy" id="85325"/>
    <lineage>
        <taxon>Bacteria</taxon>
        <taxon>Pseudomonadati</taxon>
        <taxon>Pseudomonadota</taxon>
        <taxon>Alphaproteobacteria</taxon>
        <taxon>Acetobacterales</taxon>
        <taxon>Acetobacteraceae</taxon>
        <taxon>Acetobacter</taxon>
    </lineage>
</organism>
<feature type="chain" id="PRO_5046387441" evidence="1">
    <location>
        <begin position="24"/>
        <end position="130"/>
    </location>
</feature>
<dbReference type="Proteomes" id="UP001521074">
    <property type="component" value="Unassembled WGS sequence"/>
</dbReference>
<proteinExistence type="predicted"/>
<dbReference type="RefSeq" id="WP_232877124.1">
    <property type="nucleotide sequence ID" value="NZ_JAJSOJ010000018.1"/>
</dbReference>
<keyword evidence="1" id="KW-0732">Signal</keyword>
<gene>
    <name evidence="2" type="ORF">LWC05_06560</name>
</gene>
<evidence type="ECO:0000313" key="2">
    <source>
        <dbReference type="EMBL" id="MCE0743556.1"/>
    </source>
</evidence>
<evidence type="ECO:0000313" key="3">
    <source>
        <dbReference type="Proteomes" id="UP001521074"/>
    </source>
</evidence>
<dbReference type="EMBL" id="JAJSOJ010000018">
    <property type="protein sequence ID" value="MCE0743556.1"/>
    <property type="molecule type" value="Genomic_DNA"/>
</dbReference>
<sequence>MKTWPRCATVMVCASFLSFNAQAQNDDRRNEYTADWTDCKIFTDAVQQGNSLIVGHKVQTILAWVKKLNDYRQARNQPTFDLTSTAEQRSALFKDVFARCLADPSGEVSDKTVTFYKMQAAMKGVIIGNN</sequence>
<name>A0ABS8VYI7_9PROT</name>
<feature type="signal peptide" evidence="1">
    <location>
        <begin position="1"/>
        <end position="23"/>
    </location>
</feature>
<accession>A0ABS8VYI7</accession>
<comment type="caution">
    <text evidence="2">The sequence shown here is derived from an EMBL/GenBank/DDBJ whole genome shotgun (WGS) entry which is preliminary data.</text>
</comment>
<protein>
    <submittedName>
        <fullName evidence="2">Uncharacterized protein</fullName>
    </submittedName>
</protein>
<evidence type="ECO:0000256" key="1">
    <source>
        <dbReference type="SAM" id="SignalP"/>
    </source>
</evidence>